<feature type="region of interest" description="Disordered" evidence="8">
    <location>
        <begin position="452"/>
        <end position="474"/>
    </location>
</feature>
<keyword evidence="6" id="KW-0472">Membrane</keyword>
<keyword evidence="3" id="KW-0813">Transport</keyword>
<dbReference type="OrthoDB" id="5780445at2"/>
<evidence type="ECO:0000256" key="6">
    <source>
        <dbReference type="ARBA" id="ARBA00023136"/>
    </source>
</evidence>
<dbReference type="InterPro" id="IPR051906">
    <property type="entry name" value="TolC-like"/>
</dbReference>
<evidence type="ECO:0000256" key="2">
    <source>
        <dbReference type="ARBA" id="ARBA00007613"/>
    </source>
</evidence>
<dbReference type="GO" id="GO:1990281">
    <property type="term" value="C:efflux pump complex"/>
    <property type="evidence" value="ECO:0007669"/>
    <property type="project" value="TreeGrafter"/>
</dbReference>
<keyword evidence="11" id="KW-1185">Reference proteome</keyword>
<evidence type="ECO:0000313" key="11">
    <source>
        <dbReference type="Proteomes" id="UP000318717"/>
    </source>
</evidence>
<reference evidence="10 11" key="1">
    <citation type="submission" date="2019-06" db="EMBL/GenBank/DDBJ databases">
        <title>Whole genome shotgun sequence of Vibrio inusitatus NBRC 102082.</title>
        <authorList>
            <person name="Hosoyama A."/>
            <person name="Uohara A."/>
            <person name="Ohji S."/>
            <person name="Ichikawa N."/>
        </authorList>
    </citation>
    <scope>NUCLEOTIDE SEQUENCE [LARGE SCALE GENOMIC DNA]</scope>
    <source>
        <strain evidence="10 11">NBRC 102082</strain>
    </source>
</reference>
<feature type="signal peptide" evidence="9">
    <location>
        <begin position="1"/>
        <end position="22"/>
    </location>
</feature>
<comment type="similarity">
    <text evidence="2">Belongs to the outer membrane factor (OMF) (TC 1.B.17) family.</text>
</comment>
<dbReference type="GO" id="GO:0015288">
    <property type="term" value="F:porin activity"/>
    <property type="evidence" value="ECO:0007669"/>
    <property type="project" value="TreeGrafter"/>
</dbReference>
<comment type="subcellular location">
    <subcellularLocation>
        <location evidence="1">Cell outer membrane</location>
    </subcellularLocation>
</comment>
<evidence type="ECO:0000256" key="3">
    <source>
        <dbReference type="ARBA" id="ARBA00022448"/>
    </source>
</evidence>
<evidence type="ECO:0000256" key="8">
    <source>
        <dbReference type="SAM" id="MobiDB-lite"/>
    </source>
</evidence>
<dbReference type="PANTHER" id="PTHR30026:SF5">
    <property type="entry name" value="ABC-TYPE EFFLUX SYSTEM SECRETIN COMPONENT"/>
    <property type="match status" value="1"/>
</dbReference>
<dbReference type="SUPFAM" id="SSF56954">
    <property type="entry name" value="Outer membrane efflux proteins (OEP)"/>
    <property type="match status" value="1"/>
</dbReference>
<gene>
    <name evidence="10" type="ORF">VIN01S_29440</name>
</gene>
<dbReference type="RefSeq" id="WP_141346595.1">
    <property type="nucleotide sequence ID" value="NZ_BJLF01000016.1"/>
</dbReference>
<dbReference type="PANTHER" id="PTHR30026">
    <property type="entry name" value="OUTER MEMBRANE PROTEIN TOLC"/>
    <property type="match status" value="1"/>
</dbReference>
<evidence type="ECO:0000256" key="5">
    <source>
        <dbReference type="ARBA" id="ARBA00022692"/>
    </source>
</evidence>
<dbReference type="GO" id="GO:0015562">
    <property type="term" value="F:efflux transmembrane transporter activity"/>
    <property type="evidence" value="ECO:0007669"/>
    <property type="project" value="InterPro"/>
</dbReference>
<dbReference type="InterPro" id="IPR003423">
    <property type="entry name" value="OMP_efflux"/>
</dbReference>
<accession>A0A4Y3HZJ5</accession>
<sequence length="474" mass="52243">MKLKYKRIIIALACGLTFPASAQEVSFSQAWDLVQQQNNSLAAGQANVDRYQNLQSSKKSLNLPSVTLNANYTRLDDDVTLSGEQLADSITTPTALPPISIPFLANSYSTIAEKDVFTSSIRAVWPIFTGGKIISAQSIAAAQTDEARAQLEMDRQARFEDLAKYYFGVVLSKRVVQTYQSVEEGLEQHANFASKLEQQGQIARVEKLQADASLAKARVDRKKSERDLEIAVSALTQILNQSQTVTPKSALFINENLPPLSAYTNETLATYPGLSILDAKEKQAKGLTDVQKGKYYPDVYLYGDYSLYEDDSLAAQLTPDWFVGVGVSIPLIETSGRSGQLEAAHSAVLQITHLRAQAKQDLSVLVQKTYLEAEQSMEEVKGLETSIELAEENLRLRKKMFSQGLSNSLDVVDAELYLASIQTQQHVARFNYLISLNKLLALSGKMNTFSQYESRPNKSVTSTTLGAQGEVNVN</sequence>
<organism evidence="10 11">
    <name type="scientific">Vibrio inusitatus NBRC 102082</name>
    <dbReference type="NCBI Taxonomy" id="1219070"/>
    <lineage>
        <taxon>Bacteria</taxon>
        <taxon>Pseudomonadati</taxon>
        <taxon>Pseudomonadota</taxon>
        <taxon>Gammaproteobacteria</taxon>
        <taxon>Vibrionales</taxon>
        <taxon>Vibrionaceae</taxon>
        <taxon>Vibrio</taxon>
    </lineage>
</organism>
<evidence type="ECO:0000256" key="9">
    <source>
        <dbReference type="SAM" id="SignalP"/>
    </source>
</evidence>
<protein>
    <submittedName>
        <fullName evidence="10">Membrane protein</fullName>
    </submittedName>
</protein>
<comment type="caution">
    <text evidence="10">The sequence shown here is derived from an EMBL/GenBank/DDBJ whole genome shotgun (WGS) entry which is preliminary data.</text>
</comment>
<dbReference type="AlphaFoldDB" id="A0A4Y3HZJ5"/>
<evidence type="ECO:0000256" key="1">
    <source>
        <dbReference type="ARBA" id="ARBA00004442"/>
    </source>
</evidence>
<evidence type="ECO:0000256" key="4">
    <source>
        <dbReference type="ARBA" id="ARBA00022452"/>
    </source>
</evidence>
<dbReference type="Pfam" id="PF02321">
    <property type="entry name" value="OEP"/>
    <property type="match status" value="2"/>
</dbReference>
<dbReference type="GO" id="GO:0009279">
    <property type="term" value="C:cell outer membrane"/>
    <property type="evidence" value="ECO:0007669"/>
    <property type="project" value="UniProtKB-SubCell"/>
</dbReference>
<name>A0A4Y3HZJ5_9VIBR</name>
<evidence type="ECO:0000256" key="7">
    <source>
        <dbReference type="ARBA" id="ARBA00023237"/>
    </source>
</evidence>
<dbReference type="EMBL" id="BJLF01000016">
    <property type="protein sequence ID" value="GEA52140.1"/>
    <property type="molecule type" value="Genomic_DNA"/>
</dbReference>
<evidence type="ECO:0000313" key="10">
    <source>
        <dbReference type="EMBL" id="GEA52140.1"/>
    </source>
</evidence>
<keyword evidence="4" id="KW-1134">Transmembrane beta strand</keyword>
<keyword evidence="7" id="KW-0998">Cell outer membrane</keyword>
<dbReference type="Gene3D" id="1.20.1600.10">
    <property type="entry name" value="Outer membrane efflux proteins (OEP)"/>
    <property type="match status" value="1"/>
</dbReference>
<feature type="chain" id="PRO_5021248481" evidence="9">
    <location>
        <begin position="23"/>
        <end position="474"/>
    </location>
</feature>
<proteinExistence type="inferred from homology"/>
<dbReference type="Proteomes" id="UP000318717">
    <property type="component" value="Unassembled WGS sequence"/>
</dbReference>
<keyword evidence="9" id="KW-0732">Signal</keyword>
<keyword evidence="5" id="KW-0812">Transmembrane</keyword>